<gene>
    <name evidence="2" type="ORF">BN860_07536g</name>
</gene>
<dbReference type="Proteomes" id="UP000019375">
    <property type="component" value="Unassembled WGS sequence"/>
</dbReference>
<organism evidence="2 3">
    <name type="scientific">Zygosaccharomyces bailii (strain CLIB 213 / ATCC 58445 / CBS 680 / BCRC 21525 / NBRC 1098 / NCYC 1416 / NRRL Y-2227)</name>
    <dbReference type="NCBI Taxonomy" id="1333698"/>
    <lineage>
        <taxon>Eukaryota</taxon>
        <taxon>Fungi</taxon>
        <taxon>Dikarya</taxon>
        <taxon>Ascomycota</taxon>
        <taxon>Saccharomycotina</taxon>
        <taxon>Saccharomycetes</taxon>
        <taxon>Saccharomycetales</taxon>
        <taxon>Saccharomycetaceae</taxon>
        <taxon>Zygosaccharomyces</taxon>
    </lineage>
</organism>
<proteinExistence type="predicted"/>
<evidence type="ECO:0000313" key="2">
    <source>
        <dbReference type="EMBL" id="CDF89029.1"/>
    </source>
</evidence>
<dbReference type="Pfam" id="PF14519">
    <property type="entry name" value="Macro_2"/>
    <property type="match status" value="1"/>
</dbReference>
<sequence length="245" mass="27664">MRIILCDTNESICRMWSKFLPRGGKVIVHHGMLDSLVKREGSPHCAVISPGNSFGYLGGGFDLAIRNYLGGLAFESWFREQLGPYYHHVGSSTVVDLRKGPKIWSERGIRYIIHVPTVVAPSKPLYEHQYPMRTGYEPVFNATWNSLVSAPNDVDTLIIPGLCSGWVGVPPKVTCKSMCFALRLYLLNHSISVDLQNVLIMHFLNCSFEPFVTEKSKEECRKLDIDLSRTFDVDTDPLEYILPDI</sequence>
<protein>
    <submittedName>
        <fullName evidence="2">ZYBA0S03-07536g1_1</fullName>
    </submittedName>
</protein>
<dbReference type="InterPro" id="IPR043472">
    <property type="entry name" value="Macro_dom-like"/>
</dbReference>
<dbReference type="OrthoDB" id="6082470at2759"/>
<dbReference type="AlphaFoldDB" id="A0A8J2WYK3"/>
<dbReference type="Gene3D" id="3.40.220.10">
    <property type="entry name" value="Leucine Aminopeptidase, subunit E, domain 1"/>
    <property type="match status" value="1"/>
</dbReference>
<evidence type="ECO:0000259" key="1">
    <source>
        <dbReference type="PROSITE" id="PS51154"/>
    </source>
</evidence>
<evidence type="ECO:0000313" key="3">
    <source>
        <dbReference type="Proteomes" id="UP000019375"/>
    </source>
</evidence>
<reference evidence="3" key="1">
    <citation type="journal article" date="2013" name="Genome Announc.">
        <title>Genome sequence of the food spoilage yeast Zygosaccharomyces bailii CLIB 213(T).</title>
        <authorList>
            <person name="Galeote V."/>
            <person name="Bigey F."/>
            <person name="Devillers H."/>
            <person name="Neuveglise C."/>
            <person name="Dequin S."/>
        </authorList>
    </citation>
    <scope>NUCLEOTIDE SEQUENCE [LARGE SCALE GENOMIC DNA]</scope>
    <source>
        <strain evidence="3">CLIB 213 / ATCC 58445 / CBS 680 / CCRC 21525 / NBRC 1098 / NCYC 1416 / NRRL Y-2227</strain>
    </source>
</reference>
<dbReference type="EMBL" id="HG316456">
    <property type="protein sequence ID" value="CDF89029.1"/>
    <property type="molecule type" value="Genomic_DNA"/>
</dbReference>
<dbReference type="PROSITE" id="PS51154">
    <property type="entry name" value="MACRO"/>
    <property type="match status" value="1"/>
</dbReference>
<dbReference type="InterPro" id="IPR002589">
    <property type="entry name" value="Macro_dom"/>
</dbReference>
<feature type="domain" description="Macro" evidence="1">
    <location>
        <begin position="13"/>
        <end position="245"/>
    </location>
</feature>
<dbReference type="SMART" id="SM00506">
    <property type="entry name" value="A1pp"/>
    <property type="match status" value="1"/>
</dbReference>
<accession>A0A8J2WYK3</accession>
<keyword evidence="3" id="KW-1185">Reference proteome</keyword>
<dbReference type="InterPro" id="IPR028071">
    <property type="entry name" value="Macro-like_dom"/>
</dbReference>
<dbReference type="SUPFAM" id="SSF52949">
    <property type="entry name" value="Macro domain-like"/>
    <property type="match status" value="1"/>
</dbReference>
<name>A0A8J2WYK3_ZYGB2</name>